<accession>A0A285TED3</accession>
<dbReference type="InterPro" id="IPR001173">
    <property type="entry name" value="Glyco_trans_2-like"/>
</dbReference>
<reference evidence="4" key="1">
    <citation type="submission" date="2017-08" db="EMBL/GenBank/DDBJ databases">
        <authorList>
            <person name="Varghese N."/>
            <person name="Submissions S."/>
        </authorList>
    </citation>
    <scope>NUCLEOTIDE SEQUENCE [LARGE SCALE GENOMIC DNA]</scope>
    <source>
        <strain evidence="4">JA276</strain>
    </source>
</reference>
<gene>
    <name evidence="3" type="ORF">SAMN05877831_11927</name>
</gene>
<sequence length="286" mass="33940">MTTHESNRAPALPVTVAVPVKNEEGNLAKCLDRLGRFSEIVVIDSGSTDRTCDIARKFGARVVNFKWNGQYPKKRNWFLMNEELNTPWVLFVDADEYLDDAFCDELEQAVRREDVDGYYLGYDNYFLGKALHHGLEQRKLALFRVGRALFEKIDEDHWSTLDMEIHEHPIVEGKIGQISTRIDHRDYKGFAHFIDKHLAYAKWEAYRYNRLRQTPEAWEHFTGRQKFKYTNLERWWYPWFYFLFTYVVKRGFLDGGAGFQYSAYKAWYFQTIRLLIQELKSADTKP</sequence>
<dbReference type="AlphaFoldDB" id="A0A285TED3"/>
<proteinExistence type="inferred from homology"/>
<dbReference type="GO" id="GO:0016740">
    <property type="term" value="F:transferase activity"/>
    <property type="evidence" value="ECO:0007669"/>
    <property type="project" value="UniProtKB-KW"/>
</dbReference>
<name>A0A285TED3_9RHOB</name>
<organism evidence="3 4">
    <name type="scientific">Rhodobacter maris</name>
    <dbReference type="NCBI Taxonomy" id="446682"/>
    <lineage>
        <taxon>Bacteria</taxon>
        <taxon>Pseudomonadati</taxon>
        <taxon>Pseudomonadota</taxon>
        <taxon>Alphaproteobacteria</taxon>
        <taxon>Rhodobacterales</taxon>
        <taxon>Rhodobacter group</taxon>
        <taxon>Rhodobacter</taxon>
    </lineage>
</organism>
<dbReference type="CDD" id="cd02511">
    <property type="entry name" value="Beta4Glucosyltransferase"/>
    <property type="match status" value="1"/>
</dbReference>
<dbReference type="Gene3D" id="3.90.550.10">
    <property type="entry name" value="Spore Coat Polysaccharide Biosynthesis Protein SpsA, Chain A"/>
    <property type="match status" value="1"/>
</dbReference>
<dbReference type="Proteomes" id="UP000219111">
    <property type="component" value="Unassembled WGS sequence"/>
</dbReference>
<dbReference type="EMBL" id="OBMT01000019">
    <property type="protein sequence ID" value="SOC20402.1"/>
    <property type="molecule type" value="Genomic_DNA"/>
</dbReference>
<protein>
    <submittedName>
        <fullName evidence="3">Glycosyltransferase involved in cell wall bisynthesis</fullName>
    </submittedName>
</protein>
<dbReference type="OrthoDB" id="9815923at2"/>
<dbReference type="PANTHER" id="PTHR43630:SF2">
    <property type="entry name" value="GLYCOSYLTRANSFERASE"/>
    <property type="match status" value="1"/>
</dbReference>
<dbReference type="InterPro" id="IPR029044">
    <property type="entry name" value="Nucleotide-diphossugar_trans"/>
</dbReference>
<dbReference type="PANTHER" id="PTHR43630">
    <property type="entry name" value="POLY-BETA-1,6-N-ACETYL-D-GLUCOSAMINE SYNTHASE"/>
    <property type="match status" value="1"/>
</dbReference>
<evidence type="ECO:0000313" key="4">
    <source>
        <dbReference type="Proteomes" id="UP000219111"/>
    </source>
</evidence>
<keyword evidence="4" id="KW-1185">Reference proteome</keyword>
<keyword evidence="3" id="KW-0808">Transferase</keyword>
<evidence type="ECO:0000259" key="2">
    <source>
        <dbReference type="Pfam" id="PF00535"/>
    </source>
</evidence>
<dbReference type="SUPFAM" id="SSF53448">
    <property type="entry name" value="Nucleotide-diphospho-sugar transferases"/>
    <property type="match status" value="1"/>
</dbReference>
<dbReference type="RefSeq" id="WP_097071385.1">
    <property type="nucleotide sequence ID" value="NZ_OBMT01000019.1"/>
</dbReference>
<feature type="domain" description="Glycosyltransferase 2-like" evidence="2">
    <location>
        <begin position="15"/>
        <end position="136"/>
    </location>
</feature>
<evidence type="ECO:0000313" key="3">
    <source>
        <dbReference type="EMBL" id="SOC20402.1"/>
    </source>
</evidence>
<evidence type="ECO:0000256" key="1">
    <source>
        <dbReference type="ARBA" id="ARBA00038494"/>
    </source>
</evidence>
<comment type="similarity">
    <text evidence="1">Belongs to the glycosyltransferase 2 family. WaaE/KdtX subfamily.</text>
</comment>
<dbReference type="Pfam" id="PF00535">
    <property type="entry name" value="Glycos_transf_2"/>
    <property type="match status" value="1"/>
</dbReference>